<organism evidence="3 4">
    <name type="scientific">Paenibacillus puldeungensis</name>
    <dbReference type="NCBI Taxonomy" id="696536"/>
    <lineage>
        <taxon>Bacteria</taxon>
        <taxon>Bacillati</taxon>
        <taxon>Bacillota</taxon>
        <taxon>Bacilli</taxon>
        <taxon>Bacillales</taxon>
        <taxon>Paenibacillaceae</taxon>
        <taxon>Paenibacillus</taxon>
    </lineage>
</organism>
<name>A0ABW3RTF2_9BACL</name>
<dbReference type="Pfam" id="PF01522">
    <property type="entry name" value="Polysacc_deac_1"/>
    <property type="match status" value="1"/>
</dbReference>
<dbReference type="InterPro" id="IPR002509">
    <property type="entry name" value="NODB_dom"/>
</dbReference>
<protein>
    <submittedName>
        <fullName evidence="3">Polysaccharide deacetylase family protein</fullName>
        <ecNumber evidence="3">3.-.-.-</ecNumber>
    </submittedName>
</protein>
<evidence type="ECO:0000313" key="4">
    <source>
        <dbReference type="Proteomes" id="UP001597262"/>
    </source>
</evidence>
<feature type="region of interest" description="Disordered" evidence="1">
    <location>
        <begin position="1"/>
        <end position="81"/>
    </location>
</feature>
<dbReference type="InterPro" id="IPR050248">
    <property type="entry name" value="Polysacc_deacetylase_ArnD"/>
</dbReference>
<dbReference type="RefSeq" id="WP_379317401.1">
    <property type="nucleotide sequence ID" value="NZ_JBHTLM010000003.1"/>
</dbReference>
<reference evidence="4" key="1">
    <citation type="journal article" date="2019" name="Int. J. Syst. Evol. Microbiol.">
        <title>The Global Catalogue of Microorganisms (GCM) 10K type strain sequencing project: providing services to taxonomists for standard genome sequencing and annotation.</title>
        <authorList>
            <consortium name="The Broad Institute Genomics Platform"/>
            <consortium name="The Broad Institute Genome Sequencing Center for Infectious Disease"/>
            <person name="Wu L."/>
            <person name="Ma J."/>
        </authorList>
    </citation>
    <scope>NUCLEOTIDE SEQUENCE [LARGE SCALE GENOMIC DNA]</scope>
    <source>
        <strain evidence="4">CCUG 59189</strain>
    </source>
</reference>
<proteinExistence type="predicted"/>
<sequence length="288" mass="32618">MNKQSSPVKKVVKGDGSTPQTEDNASKDTADSTTAEPKTEETQVQQEQSSANKPLHNTGEESKKIPAKSTQIPVVAPNQPKKEQGQKIVYLTFDDGPGKHTEKILEILNRYQVHATFFMVGRQLSGYEQAVRDSHEAGNYVGLHSMSHSKKKLYDGDGSGAFIKEFTQEQKLMKQILGYSPTLIRAPYGSKPEIGYNFRGDIAKAGFKMWDWTVDSKDWKYPNSPDRIVKEVKRQTHRDVEVILMHEKAQTIKVLPQIIEYLQKKGYTFAVYKPDQHFSVNFGKDPRL</sequence>
<dbReference type="PANTHER" id="PTHR10587:SF125">
    <property type="entry name" value="POLYSACCHARIDE DEACETYLASE YHEN-RELATED"/>
    <property type="match status" value="1"/>
</dbReference>
<feature type="domain" description="NodB homology" evidence="2">
    <location>
        <begin position="87"/>
        <end position="270"/>
    </location>
</feature>
<dbReference type="Proteomes" id="UP001597262">
    <property type="component" value="Unassembled WGS sequence"/>
</dbReference>
<keyword evidence="4" id="KW-1185">Reference proteome</keyword>
<dbReference type="CDD" id="cd10944">
    <property type="entry name" value="CE4_SmPgdA_like"/>
    <property type="match status" value="1"/>
</dbReference>
<dbReference type="PROSITE" id="PS51677">
    <property type="entry name" value="NODB"/>
    <property type="match status" value="1"/>
</dbReference>
<dbReference type="PANTHER" id="PTHR10587">
    <property type="entry name" value="GLYCOSYL TRANSFERASE-RELATED"/>
    <property type="match status" value="1"/>
</dbReference>
<dbReference type="SUPFAM" id="SSF88713">
    <property type="entry name" value="Glycoside hydrolase/deacetylase"/>
    <property type="match status" value="1"/>
</dbReference>
<dbReference type="EC" id="3.-.-.-" evidence="3"/>
<gene>
    <name evidence="3" type="ORF">ACFQ3W_05360</name>
</gene>
<evidence type="ECO:0000256" key="1">
    <source>
        <dbReference type="SAM" id="MobiDB-lite"/>
    </source>
</evidence>
<evidence type="ECO:0000313" key="3">
    <source>
        <dbReference type="EMBL" id="MFD1175732.1"/>
    </source>
</evidence>
<comment type="caution">
    <text evidence="3">The sequence shown here is derived from an EMBL/GenBank/DDBJ whole genome shotgun (WGS) entry which is preliminary data.</text>
</comment>
<evidence type="ECO:0000259" key="2">
    <source>
        <dbReference type="PROSITE" id="PS51677"/>
    </source>
</evidence>
<dbReference type="GO" id="GO:0016787">
    <property type="term" value="F:hydrolase activity"/>
    <property type="evidence" value="ECO:0007669"/>
    <property type="project" value="UniProtKB-KW"/>
</dbReference>
<dbReference type="EMBL" id="JBHTLM010000003">
    <property type="protein sequence ID" value="MFD1175732.1"/>
    <property type="molecule type" value="Genomic_DNA"/>
</dbReference>
<accession>A0ABW3RTF2</accession>
<keyword evidence="3" id="KW-0378">Hydrolase</keyword>
<dbReference type="InterPro" id="IPR011330">
    <property type="entry name" value="Glyco_hydro/deAcase_b/a-brl"/>
</dbReference>
<dbReference type="Gene3D" id="3.20.20.370">
    <property type="entry name" value="Glycoside hydrolase/deacetylase"/>
    <property type="match status" value="1"/>
</dbReference>